<keyword evidence="2" id="KW-1185">Reference proteome</keyword>
<evidence type="ECO:0000313" key="1">
    <source>
        <dbReference type="EMBL" id="SMY37784.1"/>
    </source>
</evidence>
<organism evidence="1 2">
    <name type="scientific">Photobacterium malacitanum</name>
    <dbReference type="NCBI Taxonomy" id="2204294"/>
    <lineage>
        <taxon>Bacteria</taxon>
        <taxon>Pseudomonadati</taxon>
        <taxon>Pseudomonadota</taxon>
        <taxon>Gammaproteobacteria</taxon>
        <taxon>Vibrionales</taxon>
        <taxon>Vibrionaceae</taxon>
        <taxon>Photobacterium</taxon>
    </lineage>
</organism>
<evidence type="ECO:0000313" key="2">
    <source>
        <dbReference type="Proteomes" id="UP000195963"/>
    </source>
</evidence>
<protein>
    <submittedName>
        <fullName evidence="1">Uncharacterized protein</fullName>
    </submittedName>
</protein>
<name>A0A1Y6MMK4_9GAMM</name>
<reference evidence="2" key="1">
    <citation type="submission" date="2017-06" db="EMBL/GenBank/DDBJ databases">
        <authorList>
            <person name="Rodrigo-Torres L."/>
            <person name="Arahal R.D."/>
            <person name="Lucena T."/>
        </authorList>
    </citation>
    <scope>NUCLEOTIDE SEQUENCE [LARGE SCALE GENOMIC DNA]</scope>
    <source>
        <strain evidence="2">CECT 9190</strain>
    </source>
</reference>
<dbReference type="Proteomes" id="UP000195963">
    <property type="component" value="Unassembled WGS sequence"/>
</dbReference>
<dbReference type="AlphaFoldDB" id="A0A1Y6MMK4"/>
<accession>A0A1Y6MMK4</accession>
<proteinExistence type="predicted"/>
<dbReference type="EMBL" id="FYAK01000009">
    <property type="protein sequence ID" value="SMY37784.1"/>
    <property type="molecule type" value="Genomic_DNA"/>
</dbReference>
<sequence>MSRIQIRSVGANNKKGHLQAAFLTLDNVITVNQASFQGSEYSHHLFGSFHQP</sequence>
<gene>
    <name evidence="1" type="ORF">PMAL9190_03181</name>
</gene>